<gene>
    <name evidence="2" type="ORF">SIL82_04635</name>
</gene>
<dbReference type="InterPro" id="IPR000182">
    <property type="entry name" value="GNAT_dom"/>
</dbReference>
<keyword evidence="3" id="KW-1185">Reference proteome</keyword>
<dbReference type="GO" id="GO:0016746">
    <property type="term" value="F:acyltransferase activity"/>
    <property type="evidence" value="ECO:0007669"/>
    <property type="project" value="UniProtKB-KW"/>
</dbReference>
<evidence type="ECO:0000313" key="2">
    <source>
        <dbReference type="EMBL" id="MDX5983538.1"/>
    </source>
</evidence>
<dbReference type="RefSeq" id="WP_211207119.1">
    <property type="nucleotide sequence ID" value="NZ_JAWXXV010000001.1"/>
</dbReference>
<dbReference type="EC" id="2.3.1.-" evidence="2"/>
<dbReference type="EMBL" id="JAWXXV010000001">
    <property type="protein sequence ID" value="MDX5983538.1"/>
    <property type="molecule type" value="Genomic_DNA"/>
</dbReference>
<protein>
    <submittedName>
        <fullName evidence="2">GNAT family N-acetyltransferase</fullName>
        <ecNumber evidence="2">2.3.1.-</ecNumber>
    </submittedName>
</protein>
<sequence>MPRFPDPRATTPALTPMLAAAGVRLRAAGRDDLGFLRALHRAISAPDFVLAPWGTEARERIIREQFDLQHRHFLKAFPRGDYWIVERVEGDTVAPIGRYYLDRHGPVWHALEMSFLPNKRGFGVALLRWTKTLLAAAGGQGFDLHVAHSNARARALYLKLGFRDVDPPLDFHQRMLWLAGSADRER</sequence>
<dbReference type="SUPFAM" id="SSF55729">
    <property type="entry name" value="Acyl-CoA N-acyltransferases (Nat)"/>
    <property type="match status" value="1"/>
</dbReference>
<comment type="caution">
    <text evidence="2">The sequence shown here is derived from an EMBL/GenBank/DDBJ whole genome shotgun (WGS) entry which is preliminary data.</text>
</comment>
<reference evidence="2 3" key="1">
    <citation type="submission" date="2023-11" db="EMBL/GenBank/DDBJ databases">
        <title>MicrobeMod: A computational toolkit for identifying prokaryotic methylation and restriction-modification with nanopore sequencing.</title>
        <authorList>
            <person name="Crits-Christoph A."/>
            <person name="Kang S.C."/>
            <person name="Lee H."/>
            <person name="Ostrov N."/>
        </authorList>
    </citation>
    <scope>NUCLEOTIDE SEQUENCE [LARGE SCALE GENOMIC DNA]</scope>
    <source>
        <strain evidence="2 3">ATCC 14820</strain>
    </source>
</reference>
<evidence type="ECO:0000259" key="1">
    <source>
        <dbReference type="PROSITE" id="PS51186"/>
    </source>
</evidence>
<dbReference type="Proteomes" id="UP001279660">
    <property type="component" value="Unassembled WGS sequence"/>
</dbReference>
<organism evidence="2 3">
    <name type="scientific">Sphingomonas echinoides</name>
    <dbReference type="NCBI Taxonomy" id="59803"/>
    <lineage>
        <taxon>Bacteria</taxon>
        <taxon>Pseudomonadati</taxon>
        <taxon>Pseudomonadota</taxon>
        <taxon>Alphaproteobacteria</taxon>
        <taxon>Sphingomonadales</taxon>
        <taxon>Sphingomonadaceae</taxon>
        <taxon>Sphingomonas</taxon>
    </lineage>
</organism>
<evidence type="ECO:0000313" key="3">
    <source>
        <dbReference type="Proteomes" id="UP001279660"/>
    </source>
</evidence>
<keyword evidence="2" id="KW-0012">Acyltransferase</keyword>
<dbReference type="PROSITE" id="PS51186">
    <property type="entry name" value="GNAT"/>
    <property type="match status" value="1"/>
</dbReference>
<dbReference type="InterPro" id="IPR016181">
    <property type="entry name" value="Acyl_CoA_acyltransferase"/>
</dbReference>
<dbReference type="Gene3D" id="3.40.630.30">
    <property type="match status" value="1"/>
</dbReference>
<dbReference type="Pfam" id="PF00583">
    <property type="entry name" value="Acetyltransf_1"/>
    <property type="match status" value="1"/>
</dbReference>
<accession>A0ABU4PH62</accession>
<proteinExistence type="predicted"/>
<keyword evidence="2" id="KW-0808">Transferase</keyword>
<name>A0ABU4PH62_9SPHN</name>
<feature type="domain" description="N-acetyltransferase" evidence="1">
    <location>
        <begin position="23"/>
        <end position="183"/>
    </location>
</feature>